<sequence length="184" mass="20926">MHTASTITDDGVQSFQGATQEFLVVADIASGGYGAVHKVRGSKGGVFALKLEKRSPNRDHYKLQMEVRVLQAAVVLQTAAKAKPEERQHLPTLIDHSEPHSSATQEFLVADVDEVERMKRKAIAEPKRLFPKTEETELREVVTYLNGLHYVDKIDYNWIREMVRRVAKRRNCSLLGQFDWQINP</sequence>
<evidence type="ECO:0000313" key="2">
    <source>
        <dbReference type="WBParaSite" id="Minc3s01153g21224"/>
    </source>
</evidence>
<dbReference type="AlphaFoldDB" id="A0A914M4N0"/>
<keyword evidence="1" id="KW-1185">Reference proteome</keyword>
<organism evidence="1 2">
    <name type="scientific">Meloidogyne incognita</name>
    <name type="common">Southern root-knot nematode worm</name>
    <name type="synonym">Oxyuris incognita</name>
    <dbReference type="NCBI Taxonomy" id="6306"/>
    <lineage>
        <taxon>Eukaryota</taxon>
        <taxon>Metazoa</taxon>
        <taxon>Ecdysozoa</taxon>
        <taxon>Nematoda</taxon>
        <taxon>Chromadorea</taxon>
        <taxon>Rhabditida</taxon>
        <taxon>Tylenchina</taxon>
        <taxon>Tylenchomorpha</taxon>
        <taxon>Tylenchoidea</taxon>
        <taxon>Meloidogynidae</taxon>
        <taxon>Meloidogyninae</taxon>
        <taxon>Meloidogyne</taxon>
        <taxon>Meloidogyne incognita group</taxon>
    </lineage>
</organism>
<dbReference type="Gene3D" id="1.10.510.10">
    <property type="entry name" value="Transferase(Phosphotransferase) domain 1"/>
    <property type="match status" value="1"/>
</dbReference>
<accession>A0A914M4N0</accession>
<dbReference type="Gene3D" id="3.30.200.20">
    <property type="entry name" value="Phosphorylase Kinase, domain 1"/>
    <property type="match status" value="1"/>
</dbReference>
<protein>
    <submittedName>
        <fullName evidence="2">Protein kinase domain-containing protein</fullName>
    </submittedName>
</protein>
<dbReference type="Proteomes" id="UP000887563">
    <property type="component" value="Unplaced"/>
</dbReference>
<name>A0A914M4N0_MELIC</name>
<proteinExistence type="predicted"/>
<evidence type="ECO:0000313" key="1">
    <source>
        <dbReference type="Proteomes" id="UP000887563"/>
    </source>
</evidence>
<dbReference type="WBParaSite" id="Minc3s01153g21224">
    <property type="protein sequence ID" value="Minc3s01153g21224"/>
    <property type="gene ID" value="Minc3s01153g21224"/>
</dbReference>
<reference evidence="2" key="1">
    <citation type="submission" date="2022-11" db="UniProtKB">
        <authorList>
            <consortium name="WormBaseParasite"/>
        </authorList>
    </citation>
    <scope>IDENTIFICATION</scope>
</reference>
<dbReference type="InterPro" id="IPR011009">
    <property type="entry name" value="Kinase-like_dom_sf"/>
</dbReference>
<dbReference type="SUPFAM" id="SSF56112">
    <property type="entry name" value="Protein kinase-like (PK-like)"/>
    <property type="match status" value="1"/>
</dbReference>